<evidence type="ECO:0000256" key="4">
    <source>
        <dbReference type="ARBA" id="ARBA00022679"/>
    </source>
</evidence>
<evidence type="ECO:0000256" key="7">
    <source>
        <dbReference type="ARBA" id="ARBA00023136"/>
    </source>
</evidence>
<keyword evidence="5 8" id="KW-0812">Transmembrane</keyword>
<feature type="transmembrane region" description="Helical" evidence="8">
    <location>
        <begin position="151"/>
        <end position="170"/>
    </location>
</feature>
<evidence type="ECO:0000256" key="6">
    <source>
        <dbReference type="ARBA" id="ARBA00022989"/>
    </source>
</evidence>
<dbReference type="EMBL" id="JH993004">
    <property type="protein sequence ID" value="EKX44440.1"/>
    <property type="molecule type" value="Genomic_DNA"/>
</dbReference>
<dbReference type="Gene3D" id="1.10.357.140">
    <property type="entry name" value="UbiA prenyltransferase"/>
    <property type="match status" value="1"/>
</dbReference>
<proteinExistence type="predicted"/>
<dbReference type="OMA" id="QWIEGAR"/>
<dbReference type="Proteomes" id="UP000011087">
    <property type="component" value="Unassembled WGS sequence"/>
</dbReference>
<dbReference type="KEGG" id="gtt:GUITHDRAFT_139691"/>
<dbReference type="RefSeq" id="XP_005831420.1">
    <property type="nucleotide sequence ID" value="XM_005831363.1"/>
</dbReference>
<protein>
    <recommendedName>
        <fullName evidence="12">1,4-dihydroxy-2-naphthoate octaprenyltransferase</fullName>
    </recommendedName>
</protein>
<feature type="transmembrane region" description="Helical" evidence="8">
    <location>
        <begin position="6"/>
        <end position="27"/>
    </location>
</feature>
<dbReference type="eggNOG" id="KOG4581">
    <property type="taxonomic scope" value="Eukaryota"/>
</dbReference>
<evidence type="ECO:0000313" key="11">
    <source>
        <dbReference type="Proteomes" id="UP000011087"/>
    </source>
</evidence>
<gene>
    <name evidence="9" type="ORF">GUITHDRAFT_139691</name>
</gene>
<evidence type="ECO:0000256" key="8">
    <source>
        <dbReference type="SAM" id="Phobius"/>
    </source>
</evidence>
<dbReference type="PANTHER" id="PTHR13929">
    <property type="entry name" value="1,4-DIHYDROXY-2-NAPHTHOATE OCTAPRENYLTRANSFERASE"/>
    <property type="match status" value="1"/>
</dbReference>
<dbReference type="OrthoDB" id="203513at2759"/>
<sequence length="300" mass="32464">MHPLVVAMRPWTFPAALVPVLLTVTLVHRSGVAWSLPEMIRAILLGVIVQAASNVINTYWDYENGVDGPNVGSGADPSVVLPHKVVLVGGGLKPRSVLALALVLYGSSLLVLLPRFSDGYRIPLLYLCGTSLSYFYTAPPFKLKYFALGDAAIFIAFGPLLVYCTILLVAPKSVDALWGEVFGYTIPCSFICECILHANNSRDIGEDSKAGLVTLATILGFNGSKRVYVGLITAAYVTVIIMSVGQRRLGMMMVLLSLPLAFDVISRFTHDINRMADLPKRTAKLHMAFGLLLIVGVLIN</sequence>
<feature type="transmembrane region" description="Helical" evidence="8">
    <location>
        <begin position="227"/>
        <end position="245"/>
    </location>
</feature>
<keyword evidence="11" id="KW-1185">Reference proteome</keyword>
<keyword evidence="7 8" id="KW-0472">Membrane</keyword>
<dbReference type="InterPro" id="IPR044878">
    <property type="entry name" value="UbiA_sf"/>
</dbReference>
<reference evidence="11" key="2">
    <citation type="submission" date="2012-11" db="EMBL/GenBank/DDBJ databases">
        <authorList>
            <person name="Kuo A."/>
            <person name="Curtis B.A."/>
            <person name="Tanifuji G."/>
            <person name="Burki F."/>
            <person name="Gruber A."/>
            <person name="Irimia M."/>
            <person name="Maruyama S."/>
            <person name="Arias M.C."/>
            <person name="Ball S.G."/>
            <person name="Gile G.H."/>
            <person name="Hirakawa Y."/>
            <person name="Hopkins J.F."/>
            <person name="Rensing S.A."/>
            <person name="Schmutz J."/>
            <person name="Symeonidi A."/>
            <person name="Elias M."/>
            <person name="Eveleigh R.J."/>
            <person name="Herman E.K."/>
            <person name="Klute M.J."/>
            <person name="Nakayama T."/>
            <person name="Obornik M."/>
            <person name="Reyes-Prieto A."/>
            <person name="Armbrust E.V."/>
            <person name="Aves S.J."/>
            <person name="Beiko R.G."/>
            <person name="Coutinho P."/>
            <person name="Dacks J.B."/>
            <person name="Durnford D.G."/>
            <person name="Fast N.M."/>
            <person name="Green B.R."/>
            <person name="Grisdale C."/>
            <person name="Hempe F."/>
            <person name="Henrissat B."/>
            <person name="Hoppner M.P."/>
            <person name="Ishida K.-I."/>
            <person name="Kim E."/>
            <person name="Koreny L."/>
            <person name="Kroth P.G."/>
            <person name="Liu Y."/>
            <person name="Malik S.-B."/>
            <person name="Maier U.G."/>
            <person name="McRose D."/>
            <person name="Mock T."/>
            <person name="Neilson J.A."/>
            <person name="Onodera N.T."/>
            <person name="Poole A.M."/>
            <person name="Pritham E.J."/>
            <person name="Richards T.A."/>
            <person name="Rocap G."/>
            <person name="Roy S.W."/>
            <person name="Sarai C."/>
            <person name="Schaack S."/>
            <person name="Shirato S."/>
            <person name="Slamovits C.H."/>
            <person name="Spencer D.F."/>
            <person name="Suzuki S."/>
            <person name="Worden A.Z."/>
            <person name="Zauner S."/>
            <person name="Barry K."/>
            <person name="Bell C."/>
            <person name="Bharti A.K."/>
            <person name="Crow J.A."/>
            <person name="Grimwood J."/>
            <person name="Kramer R."/>
            <person name="Lindquist E."/>
            <person name="Lucas S."/>
            <person name="Salamov A."/>
            <person name="McFadden G.I."/>
            <person name="Lane C.E."/>
            <person name="Keeling P.J."/>
            <person name="Gray M.W."/>
            <person name="Grigoriev I.V."/>
            <person name="Archibald J.M."/>
        </authorList>
    </citation>
    <scope>NUCLEOTIDE SEQUENCE</scope>
    <source>
        <strain evidence="11">CCMP2712</strain>
    </source>
</reference>
<dbReference type="EnsemblProtists" id="EKX44440">
    <property type="protein sequence ID" value="EKX44440"/>
    <property type="gene ID" value="GUITHDRAFT_139691"/>
</dbReference>
<dbReference type="HOGENOM" id="CLU_043611_0_0_1"/>
<reference evidence="10" key="3">
    <citation type="submission" date="2016-03" db="UniProtKB">
        <authorList>
            <consortium name="EnsemblProtists"/>
        </authorList>
    </citation>
    <scope>IDENTIFICATION</scope>
</reference>
<evidence type="ECO:0008006" key="12">
    <source>
        <dbReference type="Google" id="ProtNLM"/>
    </source>
</evidence>
<evidence type="ECO:0000256" key="1">
    <source>
        <dbReference type="ARBA" id="ARBA00004141"/>
    </source>
</evidence>
<dbReference type="InterPro" id="IPR000537">
    <property type="entry name" value="UbiA_prenyltransferase"/>
</dbReference>
<dbReference type="GO" id="GO:0042371">
    <property type="term" value="P:vitamin K biosynthetic process"/>
    <property type="evidence" value="ECO:0007669"/>
    <property type="project" value="TreeGrafter"/>
</dbReference>
<dbReference type="GO" id="GO:0016020">
    <property type="term" value="C:membrane"/>
    <property type="evidence" value="ECO:0007669"/>
    <property type="project" value="UniProtKB-SubCell"/>
</dbReference>
<keyword evidence="6 8" id="KW-1133">Transmembrane helix</keyword>
<comment type="pathway">
    <text evidence="2">Quinol/quinone metabolism; menaquinone biosynthesis.</text>
</comment>
<dbReference type="AlphaFoldDB" id="L1J8P6"/>
<evidence type="ECO:0000256" key="5">
    <source>
        <dbReference type="ARBA" id="ARBA00022692"/>
    </source>
</evidence>
<dbReference type="PANTHER" id="PTHR13929:SF0">
    <property type="entry name" value="UBIA PRENYLTRANSFERASE DOMAIN-CONTAINING PROTEIN 1"/>
    <property type="match status" value="1"/>
</dbReference>
<keyword evidence="3" id="KW-0474">Menaquinone biosynthesis</keyword>
<feature type="transmembrane region" description="Helical" evidence="8">
    <location>
        <begin position="120"/>
        <end position="139"/>
    </location>
</feature>
<reference evidence="9 11" key="1">
    <citation type="journal article" date="2012" name="Nature">
        <title>Algal genomes reveal evolutionary mosaicism and the fate of nucleomorphs.</title>
        <authorList>
            <consortium name="DOE Joint Genome Institute"/>
            <person name="Curtis B.A."/>
            <person name="Tanifuji G."/>
            <person name="Burki F."/>
            <person name="Gruber A."/>
            <person name="Irimia M."/>
            <person name="Maruyama S."/>
            <person name="Arias M.C."/>
            <person name="Ball S.G."/>
            <person name="Gile G.H."/>
            <person name="Hirakawa Y."/>
            <person name="Hopkins J.F."/>
            <person name="Kuo A."/>
            <person name="Rensing S.A."/>
            <person name="Schmutz J."/>
            <person name="Symeonidi A."/>
            <person name="Elias M."/>
            <person name="Eveleigh R.J."/>
            <person name="Herman E.K."/>
            <person name="Klute M.J."/>
            <person name="Nakayama T."/>
            <person name="Obornik M."/>
            <person name="Reyes-Prieto A."/>
            <person name="Armbrust E.V."/>
            <person name="Aves S.J."/>
            <person name="Beiko R.G."/>
            <person name="Coutinho P."/>
            <person name="Dacks J.B."/>
            <person name="Durnford D.G."/>
            <person name="Fast N.M."/>
            <person name="Green B.R."/>
            <person name="Grisdale C.J."/>
            <person name="Hempel F."/>
            <person name="Henrissat B."/>
            <person name="Hoppner M.P."/>
            <person name="Ishida K."/>
            <person name="Kim E."/>
            <person name="Koreny L."/>
            <person name="Kroth P.G."/>
            <person name="Liu Y."/>
            <person name="Malik S.B."/>
            <person name="Maier U.G."/>
            <person name="McRose D."/>
            <person name="Mock T."/>
            <person name="Neilson J.A."/>
            <person name="Onodera N.T."/>
            <person name="Poole A.M."/>
            <person name="Pritham E.J."/>
            <person name="Richards T.A."/>
            <person name="Rocap G."/>
            <person name="Roy S.W."/>
            <person name="Sarai C."/>
            <person name="Schaack S."/>
            <person name="Shirato S."/>
            <person name="Slamovits C.H."/>
            <person name="Spencer D.F."/>
            <person name="Suzuki S."/>
            <person name="Worden A.Z."/>
            <person name="Zauner S."/>
            <person name="Barry K."/>
            <person name="Bell C."/>
            <person name="Bharti A.K."/>
            <person name="Crow J.A."/>
            <person name="Grimwood J."/>
            <person name="Kramer R."/>
            <person name="Lindquist E."/>
            <person name="Lucas S."/>
            <person name="Salamov A."/>
            <person name="McFadden G.I."/>
            <person name="Lane C.E."/>
            <person name="Keeling P.J."/>
            <person name="Gray M.W."/>
            <person name="Grigoriev I.V."/>
            <person name="Archibald J.M."/>
        </authorList>
    </citation>
    <scope>NUCLEOTIDE SEQUENCE</scope>
    <source>
        <strain evidence="9 11">CCMP2712</strain>
    </source>
</reference>
<organism evidence="9">
    <name type="scientific">Guillardia theta (strain CCMP2712)</name>
    <name type="common">Cryptophyte</name>
    <dbReference type="NCBI Taxonomy" id="905079"/>
    <lineage>
        <taxon>Eukaryota</taxon>
        <taxon>Cryptophyceae</taxon>
        <taxon>Pyrenomonadales</taxon>
        <taxon>Geminigeraceae</taxon>
        <taxon>Guillardia</taxon>
    </lineage>
</organism>
<dbReference type="Pfam" id="PF01040">
    <property type="entry name" value="UbiA"/>
    <property type="match status" value="1"/>
</dbReference>
<evidence type="ECO:0000313" key="10">
    <source>
        <dbReference type="EnsemblProtists" id="EKX44440"/>
    </source>
</evidence>
<evidence type="ECO:0000256" key="2">
    <source>
        <dbReference type="ARBA" id="ARBA00004863"/>
    </source>
</evidence>
<name>L1J8P6_GUITC</name>
<dbReference type="GeneID" id="17301204"/>
<dbReference type="STRING" id="905079.L1J8P6"/>
<feature type="transmembrane region" description="Helical" evidence="8">
    <location>
        <begin position="39"/>
        <end position="60"/>
    </location>
</feature>
<feature type="transmembrane region" description="Helical" evidence="8">
    <location>
        <begin position="282"/>
        <end position="299"/>
    </location>
</feature>
<evidence type="ECO:0000313" key="9">
    <source>
        <dbReference type="EMBL" id="EKX44440.1"/>
    </source>
</evidence>
<dbReference type="PIRSF" id="PIRSF005355">
    <property type="entry name" value="UBIAD1"/>
    <property type="match status" value="1"/>
</dbReference>
<evidence type="ECO:0000256" key="3">
    <source>
        <dbReference type="ARBA" id="ARBA00022428"/>
    </source>
</evidence>
<dbReference type="GO" id="GO:0009234">
    <property type="term" value="P:menaquinone biosynthetic process"/>
    <property type="evidence" value="ECO:0007669"/>
    <property type="project" value="UniProtKB-UniPathway"/>
</dbReference>
<accession>L1J8P6</accession>
<dbReference type="UniPathway" id="UPA00079"/>
<dbReference type="CDD" id="cd13962">
    <property type="entry name" value="PT_UbiA_UBIAD1"/>
    <property type="match status" value="1"/>
</dbReference>
<dbReference type="GO" id="GO:0004659">
    <property type="term" value="F:prenyltransferase activity"/>
    <property type="evidence" value="ECO:0007669"/>
    <property type="project" value="InterPro"/>
</dbReference>
<keyword evidence="4" id="KW-0808">Transferase</keyword>
<feature type="transmembrane region" description="Helical" evidence="8">
    <location>
        <begin position="96"/>
        <end position="113"/>
    </location>
</feature>
<dbReference type="PaxDb" id="55529-EKX44440"/>
<dbReference type="InterPro" id="IPR026046">
    <property type="entry name" value="UBIAD1"/>
</dbReference>
<comment type="subcellular location">
    <subcellularLocation>
        <location evidence="1">Membrane</location>
        <topology evidence="1">Multi-pass membrane protein</topology>
    </subcellularLocation>
</comment>